<dbReference type="AlphaFoldDB" id="A0A5E6RFJ5"/>
<evidence type="ECO:0008006" key="5">
    <source>
        <dbReference type="Google" id="ProtNLM"/>
    </source>
</evidence>
<evidence type="ECO:0000313" key="4">
    <source>
        <dbReference type="Proteomes" id="UP000326595"/>
    </source>
</evidence>
<feature type="signal peptide" evidence="1">
    <location>
        <begin position="1"/>
        <end position="23"/>
    </location>
</feature>
<gene>
    <name evidence="3" type="ORF">PS652_01573</name>
    <name evidence="2" type="ORF">PS652_02048</name>
</gene>
<name>A0A5E6RFJ5_PSEFL</name>
<dbReference type="EMBL" id="CABVHG010000007">
    <property type="protein sequence ID" value="VVM66936.1"/>
    <property type="molecule type" value="Genomic_DNA"/>
</dbReference>
<evidence type="ECO:0000313" key="2">
    <source>
        <dbReference type="EMBL" id="CAK9889219.1"/>
    </source>
</evidence>
<organism evidence="3">
    <name type="scientific">Pseudomonas fluorescens</name>
    <dbReference type="NCBI Taxonomy" id="294"/>
    <lineage>
        <taxon>Bacteria</taxon>
        <taxon>Pseudomonadati</taxon>
        <taxon>Pseudomonadota</taxon>
        <taxon>Gammaproteobacteria</taxon>
        <taxon>Pseudomonadales</taxon>
        <taxon>Pseudomonadaceae</taxon>
        <taxon>Pseudomonas</taxon>
    </lineage>
</organism>
<dbReference type="EMBL" id="OZ024668">
    <property type="protein sequence ID" value="CAK9889219.1"/>
    <property type="molecule type" value="Genomic_DNA"/>
</dbReference>
<evidence type="ECO:0000256" key="1">
    <source>
        <dbReference type="SAM" id="SignalP"/>
    </source>
</evidence>
<dbReference type="RefSeq" id="WP_150776845.1">
    <property type="nucleotide sequence ID" value="NZ_OZ024668.1"/>
</dbReference>
<proteinExistence type="predicted"/>
<accession>A0A5E6RFJ5</accession>
<protein>
    <recommendedName>
        <fullName evidence="5">DUF2514 domain-containing protein</fullName>
    </recommendedName>
</protein>
<evidence type="ECO:0000313" key="3">
    <source>
        <dbReference type="EMBL" id="VVM66936.1"/>
    </source>
</evidence>
<dbReference type="Pfam" id="PF10721">
    <property type="entry name" value="DUF2514"/>
    <property type="match status" value="1"/>
</dbReference>
<reference evidence="2 4" key="2">
    <citation type="submission" date="2024-03" db="EMBL/GenBank/DDBJ databases">
        <authorList>
            <person name="Alaster D. Moffat"/>
            <person name="Govind Chandra"/>
            <person name="Andrew W. Truman"/>
        </authorList>
    </citation>
    <scope>NUCLEOTIDE SEQUENCE [LARGE SCALE GENOMIC DNA]</scope>
    <source>
        <strain evidence="2">PS652</strain>
    </source>
</reference>
<feature type="chain" id="PRO_5022942936" description="DUF2514 domain-containing protein" evidence="1">
    <location>
        <begin position="24"/>
        <end position="169"/>
    </location>
</feature>
<dbReference type="Proteomes" id="UP000326595">
    <property type="component" value="Chromosome"/>
</dbReference>
<dbReference type="InterPro" id="IPR019659">
    <property type="entry name" value="DUF2514"/>
</dbReference>
<reference evidence="3" key="1">
    <citation type="submission" date="2019-09" db="EMBL/GenBank/DDBJ databases">
        <authorList>
            <person name="Chandra G."/>
            <person name="Truman W A."/>
        </authorList>
    </citation>
    <scope>NUCLEOTIDE SEQUENCE [LARGE SCALE GENOMIC DNA]</scope>
    <source>
        <strain evidence="3">PS652</strain>
    </source>
</reference>
<keyword evidence="1" id="KW-0732">Signal</keyword>
<sequence precursor="true">MISSRTVGAAVSLALVASAFWGAYEHGRSTMDAEWQARWAVRDAGDQHAWALAEAAEREKEQARQQSMNKVIQDGQKIIDEALADAAAARAANGSLRDTAEDLARRLAAQARNHSCTAATSQTAARVAMVFADVFERADERAGDLAAVADQSRGRGVMCEQAYLSLGER</sequence>